<dbReference type="EMBL" id="FQWQ01000002">
    <property type="protein sequence ID" value="SHH21679.1"/>
    <property type="molecule type" value="Genomic_DNA"/>
</dbReference>
<name>A0A1M5R6T2_9BACT</name>
<keyword evidence="1" id="KW-0732">Signal</keyword>
<evidence type="ECO:0000313" key="2">
    <source>
        <dbReference type="EMBL" id="SHH21679.1"/>
    </source>
</evidence>
<feature type="chain" id="PRO_5012160692" description="Outer membrane protein beta-barrel domain-containing protein" evidence="1">
    <location>
        <begin position="23"/>
        <end position="379"/>
    </location>
</feature>
<keyword evidence="3" id="KW-1185">Reference proteome</keyword>
<evidence type="ECO:0000313" key="3">
    <source>
        <dbReference type="Proteomes" id="UP000184212"/>
    </source>
</evidence>
<evidence type="ECO:0008006" key="4">
    <source>
        <dbReference type="Google" id="ProtNLM"/>
    </source>
</evidence>
<proteinExistence type="predicted"/>
<gene>
    <name evidence="2" type="ORF">SAMN04488109_3209</name>
</gene>
<evidence type="ECO:0000256" key="1">
    <source>
        <dbReference type="SAM" id="SignalP"/>
    </source>
</evidence>
<dbReference type="STRING" id="947013.SAMN04488109_3209"/>
<reference evidence="2 3" key="1">
    <citation type="submission" date="2016-11" db="EMBL/GenBank/DDBJ databases">
        <authorList>
            <person name="Jaros S."/>
            <person name="Januszkiewicz K."/>
            <person name="Wedrychowicz H."/>
        </authorList>
    </citation>
    <scope>NUCLEOTIDE SEQUENCE [LARGE SCALE GENOMIC DNA]</scope>
    <source>
        <strain evidence="2 3">DSM 24574</strain>
    </source>
</reference>
<accession>A0A1M5R6T2</accession>
<feature type="signal peptide" evidence="1">
    <location>
        <begin position="1"/>
        <end position="22"/>
    </location>
</feature>
<dbReference type="RefSeq" id="WP_073135918.1">
    <property type="nucleotide sequence ID" value="NZ_FQWQ01000002.1"/>
</dbReference>
<sequence length="379" mass="41771">MKLKIFTTCCLFSLLLCLTGQNATYGQVYSDKVVGKKNADVIDSLKAAPYPYALPIYGKKAAALGFNLPYSAGIGVNYLWQQSDLVINNLQVGFNYGPLHNVDEIIRFNNATSTASGWNIRPDIWLFPFLNVYGILAKASPSTAVDFGIYVPDADGNWSNVLSMNTKANFQASTLGFGLTPTIGVGGGWMALDVNFTWSDIAELEKPAFATVFGPRLGKSFKLKKPERNIALWVGGFRLHLNSGTTGSLQLNEVIDISGLQARVDNGIAKVGSSQQQVDTWWSGLTPVEQKNPVNMAKYETANRALDAAGTFLNGLDEALNDDKHATVQYSLDKRPKDMWNFIIGSQFQYNKHWMVRCEYGFLGSRKQVIAGLQYRFGL</sequence>
<protein>
    <recommendedName>
        <fullName evidence="4">Outer membrane protein beta-barrel domain-containing protein</fullName>
    </recommendedName>
</protein>
<organism evidence="2 3">
    <name type="scientific">Chryseolinea serpens</name>
    <dbReference type="NCBI Taxonomy" id="947013"/>
    <lineage>
        <taxon>Bacteria</taxon>
        <taxon>Pseudomonadati</taxon>
        <taxon>Bacteroidota</taxon>
        <taxon>Cytophagia</taxon>
        <taxon>Cytophagales</taxon>
        <taxon>Fulvivirgaceae</taxon>
        <taxon>Chryseolinea</taxon>
    </lineage>
</organism>
<dbReference type="AlphaFoldDB" id="A0A1M5R6T2"/>
<dbReference type="Proteomes" id="UP000184212">
    <property type="component" value="Unassembled WGS sequence"/>
</dbReference>